<keyword evidence="3" id="KW-1185">Reference proteome</keyword>
<evidence type="ECO:0000313" key="3">
    <source>
        <dbReference type="Proteomes" id="UP001054945"/>
    </source>
</evidence>
<sequence length="148" mass="16914">MPSSTVREMLINPEKDRVPSLSPCTEDAKFFLVNDLIPSGRHSSSETTRTKCYQCKNNFFFYFYAHATLTESHFHQPDKHNVPTKALLLVTNFAISPHSDARGQRTKDSMWLPFLYSLMAEGGGREVVASPFHPPPPPRNPSERRHRE</sequence>
<evidence type="ECO:0000313" key="2">
    <source>
        <dbReference type="EMBL" id="GIY34436.1"/>
    </source>
</evidence>
<dbReference type="EMBL" id="BPLR01009766">
    <property type="protein sequence ID" value="GIY34436.1"/>
    <property type="molecule type" value="Genomic_DNA"/>
</dbReference>
<organism evidence="2 3">
    <name type="scientific">Caerostris extrusa</name>
    <name type="common">Bark spider</name>
    <name type="synonym">Caerostris bankana</name>
    <dbReference type="NCBI Taxonomy" id="172846"/>
    <lineage>
        <taxon>Eukaryota</taxon>
        <taxon>Metazoa</taxon>
        <taxon>Ecdysozoa</taxon>
        <taxon>Arthropoda</taxon>
        <taxon>Chelicerata</taxon>
        <taxon>Arachnida</taxon>
        <taxon>Araneae</taxon>
        <taxon>Araneomorphae</taxon>
        <taxon>Entelegynae</taxon>
        <taxon>Araneoidea</taxon>
        <taxon>Araneidae</taxon>
        <taxon>Caerostris</taxon>
    </lineage>
</organism>
<accession>A0AAV4SNJ7</accession>
<comment type="caution">
    <text evidence="2">The sequence shown here is derived from an EMBL/GenBank/DDBJ whole genome shotgun (WGS) entry which is preliminary data.</text>
</comment>
<dbReference type="Proteomes" id="UP001054945">
    <property type="component" value="Unassembled WGS sequence"/>
</dbReference>
<proteinExistence type="predicted"/>
<evidence type="ECO:0000256" key="1">
    <source>
        <dbReference type="SAM" id="MobiDB-lite"/>
    </source>
</evidence>
<feature type="region of interest" description="Disordered" evidence="1">
    <location>
        <begin position="126"/>
        <end position="148"/>
    </location>
</feature>
<name>A0AAV4SNJ7_CAEEX</name>
<reference evidence="2 3" key="1">
    <citation type="submission" date="2021-06" db="EMBL/GenBank/DDBJ databases">
        <title>Caerostris extrusa draft genome.</title>
        <authorList>
            <person name="Kono N."/>
            <person name="Arakawa K."/>
        </authorList>
    </citation>
    <scope>NUCLEOTIDE SEQUENCE [LARGE SCALE GENOMIC DNA]</scope>
</reference>
<protein>
    <submittedName>
        <fullName evidence="2">Uncharacterized protein</fullName>
    </submittedName>
</protein>
<gene>
    <name evidence="2" type="ORF">CEXT_785721</name>
</gene>
<dbReference type="AlphaFoldDB" id="A0AAV4SNJ7"/>